<keyword evidence="1 3" id="KW-0479">Metal-binding</keyword>
<dbReference type="EMBL" id="JAHRWL010000001">
    <property type="protein sequence ID" value="MBV2360309.1"/>
    <property type="molecule type" value="Genomic_DNA"/>
</dbReference>
<evidence type="ECO:0000313" key="5">
    <source>
        <dbReference type="EMBL" id="MBV2360309.1"/>
    </source>
</evidence>
<dbReference type="Proteomes" id="UP001166293">
    <property type="component" value="Unassembled WGS sequence"/>
</dbReference>
<accession>A0ABS6N9M5</accession>
<dbReference type="PROSITE" id="PS51007">
    <property type="entry name" value="CYTC"/>
    <property type="match status" value="1"/>
</dbReference>
<dbReference type="PANTHER" id="PTHR11961">
    <property type="entry name" value="CYTOCHROME C"/>
    <property type="match status" value="1"/>
</dbReference>
<keyword evidence="3" id="KW-0349">Heme</keyword>
<evidence type="ECO:0000256" key="1">
    <source>
        <dbReference type="ARBA" id="ARBA00022723"/>
    </source>
</evidence>
<evidence type="ECO:0000313" key="6">
    <source>
        <dbReference type="Proteomes" id="UP001166293"/>
    </source>
</evidence>
<dbReference type="RefSeq" id="WP_217778101.1">
    <property type="nucleotide sequence ID" value="NZ_JAHRWL010000001.1"/>
</dbReference>
<feature type="domain" description="Cytochrome c" evidence="4">
    <location>
        <begin position="70"/>
        <end position="168"/>
    </location>
</feature>
<comment type="caution">
    <text evidence="5">The sequence shown here is derived from an EMBL/GenBank/DDBJ whole genome shotgun (WGS) entry which is preliminary data.</text>
</comment>
<dbReference type="InterPro" id="IPR002327">
    <property type="entry name" value="Cyt_c_1A/1B"/>
</dbReference>
<protein>
    <submittedName>
        <fullName evidence="5">Cytochrome c family protein</fullName>
    </submittedName>
</protein>
<keyword evidence="2 3" id="KW-0408">Iron</keyword>
<name>A0ABS6N9M5_9RHOB</name>
<sequence length="169" mass="17622">MLDTMTFTKVLGGVCGSLLVFLLGKWAAESLYHVGGGHGDEVAAYVIETGESEAAEPEEEVDFATLLASADAGAGEKVFGKCRACHKVEAGANATGPYLHGVVGRQIGAVDGFNYSGALPESEAWTPENLNAFLENPKGWAPGTSMAFNGLAKPEDRANLIVYLDALDG</sequence>
<evidence type="ECO:0000256" key="3">
    <source>
        <dbReference type="PROSITE-ProRule" id="PRU00433"/>
    </source>
</evidence>
<evidence type="ECO:0000256" key="2">
    <source>
        <dbReference type="ARBA" id="ARBA00023004"/>
    </source>
</evidence>
<reference evidence="5" key="1">
    <citation type="submission" date="2021-06" db="EMBL/GenBank/DDBJ databases">
        <title>Thalassococcus sp. CAU 1522 isolated from sea sand, Republic of Korea.</title>
        <authorList>
            <person name="Kim W."/>
        </authorList>
    </citation>
    <scope>NUCLEOTIDE SEQUENCE</scope>
    <source>
        <strain evidence="5">CAU 1522</strain>
    </source>
</reference>
<gene>
    <name evidence="5" type="ORF">KUH32_11020</name>
</gene>
<organism evidence="5 6">
    <name type="scientific">Thalassococcus arenae</name>
    <dbReference type="NCBI Taxonomy" id="2851652"/>
    <lineage>
        <taxon>Bacteria</taxon>
        <taxon>Pseudomonadati</taxon>
        <taxon>Pseudomonadota</taxon>
        <taxon>Alphaproteobacteria</taxon>
        <taxon>Rhodobacterales</taxon>
        <taxon>Roseobacteraceae</taxon>
        <taxon>Thalassococcus</taxon>
    </lineage>
</organism>
<proteinExistence type="predicted"/>
<evidence type="ECO:0000259" key="4">
    <source>
        <dbReference type="PROSITE" id="PS51007"/>
    </source>
</evidence>
<dbReference type="InterPro" id="IPR009056">
    <property type="entry name" value="Cyt_c-like_dom"/>
</dbReference>
<keyword evidence="6" id="KW-1185">Reference proteome</keyword>